<dbReference type="SUPFAM" id="SSF48403">
    <property type="entry name" value="Ankyrin repeat"/>
    <property type="match status" value="1"/>
</dbReference>
<dbReference type="Proteomes" id="UP001230504">
    <property type="component" value="Unassembled WGS sequence"/>
</dbReference>
<keyword evidence="2" id="KW-1185">Reference proteome</keyword>
<accession>A0AAD8PKK0</accession>
<sequence>MVRHLLREGADINFCHFSDACNLNVPASRCKNLGETALQAAILGTNTKVVLFLLAAGARRLGGELALAIRSRQQIITEALLAEGASLGDNSAAYECGSVLEAAVMAQDVDLISLIIQTDAKAVDECALWAAMFVAKYSSDSPIIHIITAQYTRLRVVNGLWLGTAIHLAAQLDLREISEALLATGMHPTISLL</sequence>
<dbReference type="Gene3D" id="1.25.40.20">
    <property type="entry name" value="Ankyrin repeat-containing domain"/>
    <property type="match status" value="2"/>
</dbReference>
<protein>
    <recommendedName>
        <fullName evidence="3">Ankyrin repeat protein</fullName>
    </recommendedName>
</protein>
<dbReference type="EMBL" id="JAHLJV010000154">
    <property type="protein sequence ID" value="KAK1566202.1"/>
    <property type="molecule type" value="Genomic_DNA"/>
</dbReference>
<dbReference type="AlphaFoldDB" id="A0AAD8PKK0"/>
<dbReference type="GeneID" id="85443613"/>
<reference evidence="1" key="1">
    <citation type="submission" date="2021-06" db="EMBL/GenBank/DDBJ databases">
        <title>Comparative genomics, transcriptomics and evolutionary studies reveal genomic signatures of adaptation to plant cell wall in hemibiotrophic fungi.</title>
        <authorList>
            <consortium name="DOE Joint Genome Institute"/>
            <person name="Baroncelli R."/>
            <person name="Diaz J.F."/>
            <person name="Benocci T."/>
            <person name="Peng M."/>
            <person name="Battaglia E."/>
            <person name="Haridas S."/>
            <person name="Andreopoulos W."/>
            <person name="Labutti K."/>
            <person name="Pangilinan J."/>
            <person name="Floch G.L."/>
            <person name="Makela M.R."/>
            <person name="Henrissat B."/>
            <person name="Grigoriev I.V."/>
            <person name="Crouch J.A."/>
            <person name="De Vries R.P."/>
            <person name="Sukno S.A."/>
            <person name="Thon M.R."/>
        </authorList>
    </citation>
    <scope>NUCLEOTIDE SEQUENCE</scope>
    <source>
        <strain evidence="1">CBS 125086</strain>
    </source>
</reference>
<gene>
    <name evidence="1" type="ORF">LY79DRAFT_572556</name>
</gene>
<evidence type="ECO:0000313" key="2">
    <source>
        <dbReference type="Proteomes" id="UP001230504"/>
    </source>
</evidence>
<dbReference type="RefSeq" id="XP_060407404.1">
    <property type="nucleotide sequence ID" value="XM_060559373.1"/>
</dbReference>
<evidence type="ECO:0008006" key="3">
    <source>
        <dbReference type="Google" id="ProtNLM"/>
    </source>
</evidence>
<name>A0AAD8PKK0_9PEZI</name>
<proteinExistence type="predicted"/>
<dbReference type="InterPro" id="IPR036770">
    <property type="entry name" value="Ankyrin_rpt-contain_sf"/>
</dbReference>
<organism evidence="1 2">
    <name type="scientific">Colletotrichum navitas</name>
    <dbReference type="NCBI Taxonomy" id="681940"/>
    <lineage>
        <taxon>Eukaryota</taxon>
        <taxon>Fungi</taxon>
        <taxon>Dikarya</taxon>
        <taxon>Ascomycota</taxon>
        <taxon>Pezizomycotina</taxon>
        <taxon>Sordariomycetes</taxon>
        <taxon>Hypocreomycetidae</taxon>
        <taxon>Glomerellales</taxon>
        <taxon>Glomerellaceae</taxon>
        <taxon>Colletotrichum</taxon>
        <taxon>Colletotrichum graminicola species complex</taxon>
    </lineage>
</organism>
<comment type="caution">
    <text evidence="1">The sequence shown here is derived from an EMBL/GenBank/DDBJ whole genome shotgun (WGS) entry which is preliminary data.</text>
</comment>
<evidence type="ECO:0000313" key="1">
    <source>
        <dbReference type="EMBL" id="KAK1566202.1"/>
    </source>
</evidence>